<evidence type="ECO:0000256" key="4">
    <source>
        <dbReference type="ARBA" id="ARBA00022490"/>
    </source>
</evidence>
<dbReference type="Proteomes" id="UP001216390">
    <property type="component" value="Chromosome"/>
</dbReference>
<dbReference type="GO" id="GO:0002949">
    <property type="term" value="P:tRNA threonylcarbamoyladenosine modification"/>
    <property type="evidence" value="ECO:0007669"/>
    <property type="project" value="InterPro"/>
</dbReference>
<comment type="similarity">
    <text evidence="2">Belongs to the TsaE family.</text>
</comment>
<comment type="function">
    <text evidence="10">Required for the formation of a threonylcarbamoyl group on adenosine at position 37 (t(6)A37) in tRNAs that read codons beginning with adenine. Is involved in the transfer of the threonylcarbamoyl moiety of threonylcarbamoyl-AMP (TC-AMP) to the N6 group of A37, together with TsaD and TsaB. TsaE seems to play an indirect role in the t(6)A biosynthesis pathway, possibly in regulating the core enzymatic function of TsaD.</text>
</comment>
<evidence type="ECO:0000313" key="12">
    <source>
        <dbReference type="EMBL" id="WCO66623.1"/>
    </source>
</evidence>
<keyword evidence="4" id="KW-0963">Cytoplasm</keyword>
<keyword evidence="5" id="KW-0819">tRNA processing</keyword>
<accession>A0AAF0BV19</accession>
<name>A0AAF0BV19_9ACTN</name>
<protein>
    <recommendedName>
        <fullName evidence="3">tRNA threonylcarbamoyladenosine biosynthesis protein TsaE</fullName>
    </recommendedName>
    <alternativeName>
        <fullName evidence="11">t(6)A37 threonylcarbamoyladenosine biosynthesis protein TsaE</fullName>
    </alternativeName>
</protein>
<dbReference type="PANTHER" id="PTHR33540:SF2">
    <property type="entry name" value="TRNA THREONYLCARBAMOYLADENOSINE BIOSYNTHESIS PROTEIN TSAE"/>
    <property type="match status" value="1"/>
</dbReference>
<dbReference type="EMBL" id="CP116942">
    <property type="protein sequence ID" value="WCO66623.1"/>
    <property type="molecule type" value="Genomic_DNA"/>
</dbReference>
<proteinExistence type="inferred from homology"/>
<dbReference type="Gene3D" id="3.40.50.300">
    <property type="entry name" value="P-loop containing nucleotide triphosphate hydrolases"/>
    <property type="match status" value="1"/>
</dbReference>
<dbReference type="InterPro" id="IPR003442">
    <property type="entry name" value="T6A_TsaE"/>
</dbReference>
<dbReference type="GO" id="GO:0005737">
    <property type="term" value="C:cytoplasm"/>
    <property type="evidence" value="ECO:0007669"/>
    <property type="project" value="UniProtKB-SubCell"/>
</dbReference>
<dbReference type="GO" id="GO:0046872">
    <property type="term" value="F:metal ion binding"/>
    <property type="evidence" value="ECO:0007669"/>
    <property type="project" value="UniProtKB-KW"/>
</dbReference>
<reference evidence="12" key="1">
    <citation type="submission" date="2023-01" db="EMBL/GenBank/DDBJ databases">
        <title>The diversity of Class Acidimicrobiia in South China Sea sediment environments and the proposal of Iamia marina sp. nov., a novel species of the genus Iamia.</title>
        <authorList>
            <person name="He Y."/>
            <person name="Tian X."/>
        </authorList>
    </citation>
    <scope>NUCLEOTIDE SEQUENCE</scope>
    <source>
        <strain evidence="12">DSM 19957</strain>
    </source>
</reference>
<keyword evidence="13" id="KW-1185">Reference proteome</keyword>
<evidence type="ECO:0000256" key="8">
    <source>
        <dbReference type="ARBA" id="ARBA00022840"/>
    </source>
</evidence>
<evidence type="ECO:0000313" key="13">
    <source>
        <dbReference type="Proteomes" id="UP001216390"/>
    </source>
</evidence>
<evidence type="ECO:0000256" key="9">
    <source>
        <dbReference type="ARBA" id="ARBA00022842"/>
    </source>
</evidence>
<keyword evidence="9" id="KW-0460">Magnesium</keyword>
<evidence type="ECO:0000256" key="5">
    <source>
        <dbReference type="ARBA" id="ARBA00022694"/>
    </source>
</evidence>
<comment type="subcellular location">
    <subcellularLocation>
        <location evidence="1">Cytoplasm</location>
    </subcellularLocation>
</comment>
<dbReference type="SUPFAM" id="SSF52540">
    <property type="entry name" value="P-loop containing nucleoside triphosphate hydrolases"/>
    <property type="match status" value="1"/>
</dbReference>
<evidence type="ECO:0000256" key="10">
    <source>
        <dbReference type="ARBA" id="ARBA00024908"/>
    </source>
</evidence>
<gene>
    <name evidence="12" type="primary">tsaE</name>
    <name evidence="12" type="ORF">PO878_19175</name>
</gene>
<dbReference type="GO" id="GO:0005524">
    <property type="term" value="F:ATP binding"/>
    <property type="evidence" value="ECO:0007669"/>
    <property type="project" value="UniProtKB-KW"/>
</dbReference>
<evidence type="ECO:0000256" key="1">
    <source>
        <dbReference type="ARBA" id="ARBA00004496"/>
    </source>
</evidence>
<evidence type="ECO:0000256" key="3">
    <source>
        <dbReference type="ARBA" id="ARBA00019010"/>
    </source>
</evidence>
<evidence type="ECO:0000256" key="11">
    <source>
        <dbReference type="ARBA" id="ARBA00032441"/>
    </source>
</evidence>
<dbReference type="AlphaFoldDB" id="A0AAF0BV19"/>
<dbReference type="InterPro" id="IPR027417">
    <property type="entry name" value="P-loop_NTPase"/>
</dbReference>
<evidence type="ECO:0000256" key="2">
    <source>
        <dbReference type="ARBA" id="ARBA00007599"/>
    </source>
</evidence>
<keyword evidence="6" id="KW-0479">Metal-binding</keyword>
<dbReference type="RefSeq" id="WP_272736146.1">
    <property type="nucleotide sequence ID" value="NZ_CP116942.1"/>
</dbReference>
<evidence type="ECO:0000256" key="7">
    <source>
        <dbReference type="ARBA" id="ARBA00022741"/>
    </source>
</evidence>
<organism evidence="12 13">
    <name type="scientific">Iamia majanohamensis</name>
    <dbReference type="NCBI Taxonomy" id="467976"/>
    <lineage>
        <taxon>Bacteria</taxon>
        <taxon>Bacillati</taxon>
        <taxon>Actinomycetota</taxon>
        <taxon>Acidimicrobiia</taxon>
        <taxon>Acidimicrobiales</taxon>
        <taxon>Iamiaceae</taxon>
        <taxon>Iamia</taxon>
    </lineage>
</organism>
<sequence length="179" mass="19317">MLARTTSVDDTRDLASALADLLRPGDLLVLTGEMGAGKTAFAQGLGAGLGVDGRITSPTFTIAQSYEDGRLPLHHLDVYRLEHLHEALDVGLAEMLDDGSVVLIEWGDAVRPVLPADYLEISITFAPTPHPGDEKAVDAAAVVDDPDERRWRLRPVGPRWTARVEGMEAALARWEVGPC</sequence>
<dbReference type="NCBIfam" id="TIGR00150">
    <property type="entry name" value="T6A_YjeE"/>
    <property type="match status" value="1"/>
</dbReference>
<keyword evidence="7" id="KW-0547">Nucleotide-binding</keyword>
<evidence type="ECO:0000256" key="6">
    <source>
        <dbReference type="ARBA" id="ARBA00022723"/>
    </source>
</evidence>
<dbReference type="Pfam" id="PF02367">
    <property type="entry name" value="TsaE"/>
    <property type="match status" value="1"/>
</dbReference>
<keyword evidence="8" id="KW-0067">ATP-binding</keyword>
<dbReference type="PANTHER" id="PTHR33540">
    <property type="entry name" value="TRNA THREONYLCARBAMOYLADENOSINE BIOSYNTHESIS PROTEIN TSAE"/>
    <property type="match status" value="1"/>
</dbReference>
<dbReference type="KEGG" id="ima:PO878_19175"/>